<reference evidence="3 5" key="2">
    <citation type="submission" date="2020-02" db="EMBL/GenBank/DDBJ databases">
        <title>The WGS of Modestobacter muralis DSM 100205.</title>
        <authorList>
            <person name="Jiang Z."/>
        </authorList>
    </citation>
    <scope>NUCLEOTIDE SEQUENCE [LARGE SCALE GENOMIC DNA]</scope>
    <source>
        <strain evidence="3 5">DSM 100205</strain>
    </source>
</reference>
<accession>A0A6P0H5E8</accession>
<evidence type="ECO:0008006" key="6">
    <source>
        <dbReference type="Google" id="ProtNLM"/>
    </source>
</evidence>
<comment type="caution">
    <text evidence="3">The sequence shown here is derived from an EMBL/GenBank/DDBJ whole genome shotgun (WGS) entry which is preliminary data.</text>
</comment>
<evidence type="ECO:0000256" key="1">
    <source>
        <dbReference type="SAM" id="Phobius"/>
    </source>
</evidence>
<gene>
    <name evidence="3" type="ORF">G3R41_05215</name>
    <name evidence="2" type="ORF">GCU67_05215</name>
</gene>
<proteinExistence type="predicted"/>
<evidence type="ECO:0000313" key="5">
    <source>
        <dbReference type="Proteomes" id="UP000471152"/>
    </source>
</evidence>
<dbReference type="EMBL" id="JAAGWH010000013">
    <property type="protein sequence ID" value="NEK93576.1"/>
    <property type="molecule type" value="Genomic_DNA"/>
</dbReference>
<dbReference type="RefSeq" id="WP_163610010.1">
    <property type="nucleotide sequence ID" value="NZ_JAAGWB010000013.1"/>
</dbReference>
<evidence type="ECO:0000313" key="2">
    <source>
        <dbReference type="EMBL" id="NEK93576.1"/>
    </source>
</evidence>
<evidence type="ECO:0000313" key="3">
    <source>
        <dbReference type="EMBL" id="NEN50343.1"/>
    </source>
</evidence>
<feature type="transmembrane region" description="Helical" evidence="1">
    <location>
        <begin position="20"/>
        <end position="39"/>
    </location>
</feature>
<protein>
    <recommendedName>
        <fullName evidence="6">Cation transporter</fullName>
    </recommendedName>
</protein>
<keyword evidence="4" id="KW-1185">Reference proteome</keyword>
<feature type="transmembrane region" description="Helical" evidence="1">
    <location>
        <begin position="45"/>
        <end position="66"/>
    </location>
</feature>
<dbReference type="EMBL" id="JAAGWB010000013">
    <property type="protein sequence ID" value="NEN50343.1"/>
    <property type="molecule type" value="Genomic_DNA"/>
</dbReference>
<keyword evidence="1" id="KW-0472">Membrane</keyword>
<evidence type="ECO:0000313" key="4">
    <source>
        <dbReference type="Proteomes" id="UP000468828"/>
    </source>
</evidence>
<dbReference type="Proteomes" id="UP000471152">
    <property type="component" value="Unassembled WGS sequence"/>
</dbReference>
<dbReference type="Proteomes" id="UP000468828">
    <property type="component" value="Unassembled WGS sequence"/>
</dbReference>
<organism evidence="3 5">
    <name type="scientific">Modestobacter muralis</name>
    <dbReference type="NCBI Taxonomy" id="1608614"/>
    <lineage>
        <taxon>Bacteria</taxon>
        <taxon>Bacillati</taxon>
        <taxon>Actinomycetota</taxon>
        <taxon>Actinomycetes</taxon>
        <taxon>Geodermatophilales</taxon>
        <taxon>Geodermatophilaceae</taxon>
        <taxon>Modestobacter</taxon>
    </lineage>
</organism>
<dbReference type="AlphaFoldDB" id="A0A6P0H5E8"/>
<reference evidence="2 4" key="1">
    <citation type="submission" date="2020-01" db="EMBL/GenBank/DDBJ databases">
        <title>the WGS Modestobacter muralis CPCC 204518.</title>
        <authorList>
            <person name="Jiang Z."/>
        </authorList>
    </citation>
    <scope>NUCLEOTIDE SEQUENCE [LARGE SCALE GENOMIC DNA]</scope>
    <source>
        <strain evidence="2 4">DSM 100205</strain>
    </source>
</reference>
<name>A0A6P0H5E8_9ACTN</name>
<keyword evidence="1" id="KW-1133">Transmembrane helix</keyword>
<sequence length="77" mass="8345">MTSWLRGDRTRPATFRDALLDDLVLVGVSVLAAFVALRVTDGSPGVLWGIAVVLLGALVERVPVYLRVHRAEHPPAD</sequence>
<keyword evidence="1" id="KW-0812">Transmembrane</keyword>